<name>A0A450SNS8_9GAMM</name>
<dbReference type="SMART" id="SM01321">
    <property type="entry name" value="Y1_Tnp"/>
    <property type="match status" value="1"/>
</dbReference>
<evidence type="ECO:0000259" key="1">
    <source>
        <dbReference type="SMART" id="SM01321"/>
    </source>
</evidence>
<evidence type="ECO:0000313" key="2">
    <source>
        <dbReference type="EMBL" id="VFJ55444.1"/>
    </source>
</evidence>
<dbReference type="EMBL" id="CAADEZ010000149">
    <property type="protein sequence ID" value="VFJ55444.1"/>
    <property type="molecule type" value="Genomic_DNA"/>
</dbReference>
<dbReference type="NCBIfam" id="NF033573">
    <property type="entry name" value="transpos_IS200"/>
    <property type="match status" value="1"/>
</dbReference>
<organism evidence="2">
    <name type="scientific">Candidatus Kentrum sp. FM</name>
    <dbReference type="NCBI Taxonomy" id="2126340"/>
    <lineage>
        <taxon>Bacteria</taxon>
        <taxon>Pseudomonadati</taxon>
        <taxon>Pseudomonadota</taxon>
        <taxon>Gammaproteobacteria</taxon>
        <taxon>Candidatus Kentrum</taxon>
    </lineage>
</organism>
<dbReference type="InterPro" id="IPR036515">
    <property type="entry name" value="Transposase_17_sf"/>
</dbReference>
<feature type="domain" description="Transposase IS200-like" evidence="1">
    <location>
        <begin position="2"/>
        <end position="110"/>
    </location>
</feature>
<proteinExistence type="predicted"/>
<dbReference type="PANTHER" id="PTHR33360:SF2">
    <property type="entry name" value="TRANSPOSASE FOR INSERTION SEQUENCE ELEMENT IS200"/>
    <property type="match status" value="1"/>
</dbReference>
<gene>
    <name evidence="2" type="ORF">BECKFM1743A_GA0114220_101493</name>
</gene>
<dbReference type="GO" id="GO:0006313">
    <property type="term" value="P:DNA transposition"/>
    <property type="evidence" value="ECO:0007669"/>
    <property type="project" value="InterPro"/>
</dbReference>
<dbReference type="InterPro" id="IPR002686">
    <property type="entry name" value="Transposase_17"/>
</dbReference>
<dbReference type="Gene3D" id="3.30.70.1290">
    <property type="entry name" value="Transposase IS200-like"/>
    <property type="match status" value="1"/>
</dbReference>
<dbReference type="GO" id="GO:0003677">
    <property type="term" value="F:DNA binding"/>
    <property type="evidence" value="ECO:0007669"/>
    <property type="project" value="InterPro"/>
</dbReference>
<dbReference type="GO" id="GO:0004803">
    <property type="term" value="F:transposase activity"/>
    <property type="evidence" value="ECO:0007669"/>
    <property type="project" value="InterPro"/>
</dbReference>
<reference evidence="2" key="1">
    <citation type="submission" date="2019-02" db="EMBL/GenBank/DDBJ databases">
        <authorList>
            <person name="Gruber-Vodicka R. H."/>
            <person name="Seah K. B. B."/>
        </authorList>
    </citation>
    <scope>NUCLEOTIDE SEQUENCE</scope>
    <source>
        <strain evidence="2">BECK_BZ163</strain>
    </source>
</reference>
<protein>
    <submittedName>
        <fullName evidence="2">Transposase IS200 like</fullName>
    </submittedName>
</protein>
<dbReference type="SUPFAM" id="SSF143422">
    <property type="entry name" value="Transposase IS200-like"/>
    <property type="match status" value="1"/>
</dbReference>
<accession>A0A450SNS8</accession>
<dbReference type="AlphaFoldDB" id="A0A450SNS8"/>
<dbReference type="Pfam" id="PF01797">
    <property type="entry name" value="Y1_Tnp"/>
    <property type="match status" value="1"/>
</dbReference>
<sequence length="145" mass="16959">MVVRKCYPIINTTIRHLLPSFDFFFYPDLFTIPRVPKEPHPVHIMVSIPVHVAISRLAQHIKGKSAYILLSQFVQLRRQYWGRHIWARGYFCCSSGNVTNEVIKAYIENQKHDADDNFRIGDRVTSLARLRLRPLMHDPALVKHP</sequence>
<dbReference type="PANTHER" id="PTHR33360">
    <property type="entry name" value="TRANSPOSASE FOR INSERTION SEQUENCE ELEMENT IS200"/>
    <property type="match status" value="1"/>
</dbReference>